<keyword evidence="5" id="KW-0321">Glycogen metabolism</keyword>
<dbReference type="Pfam" id="PF22019">
    <property type="entry name" value="GlgB_N"/>
    <property type="match status" value="1"/>
</dbReference>
<dbReference type="Pfam" id="PF02922">
    <property type="entry name" value="CBM_48"/>
    <property type="match status" value="1"/>
</dbReference>
<dbReference type="SUPFAM" id="SSF81296">
    <property type="entry name" value="E set domains"/>
    <property type="match status" value="1"/>
</dbReference>
<evidence type="ECO:0000256" key="6">
    <source>
        <dbReference type="ARBA" id="ARBA00022676"/>
    </source>
</evidence>
<dbReference type="Gene3D" id="2.60.40.1180">
    <property type="entry name" value="Golgi alpha-mannosidase II"/>
    <property type="match status" value="1"/>
</dbReference>
<dbReference type="GO" id="GO:0005829">
    <property type="term" value="C:cytosol"/>
    <property type="evidence" value="ECO:0007669"/>
    <property type="project" value="TreeGrafter"/>
</dbReference>
<evidence type="ECO:0000313" key="12">
    <source>
        <dbReference type="EMBL" id="PSN90837.1"/>
    </source>
</evidence>
<name>A0A2R6AWW0_9ARCH</name>
<dbReference type="GO" id="GO:0005978">
    <property type="term" value="P:glycogen biosynthetic process"/>
    <property type="evidence" value="ECO:0007669"/>
    <property type="project" value="UniProtKB-UniRule"/>
</dbReference>
<dbReference type="Gene3D" id="3.20.20.80">
    <property type="entry name" value="Glycosidases"/>
    <property type="match status" value="1"/>
</dbReference>
<comment type="catalytic activity">
    <reaction evidence="1">
        <text>Transfers a segment of a (1-&gt;4)-alpha-D-glucan chain to a primary hydroxy group in a similar glucan chain.</text>
        <dbReference type="EC" id="2.4.1.18"/>
    </reaction>
</comment>
<keyword evidence="6" id="KW-0328">Glycosyltransferase</keyword>
<proteinExistence type="inferred from homology"/>
<dbReference type="AlphaFoldDB" id="A0A2R6AWW0"/>
<dbReference type="GO" id="GO:0004553">
    <property type="term" value="F:hydrolase activity, hydrolyzing O-glycosyl compounds"/>
    <property type="evidence" value="ECO:0007669"/>
    <property type="project" value="InterPro"/>
</dbReference>
<dbReference type="NCBIfam" id="TIGR01515">
    <property type="entry name" value="branching_enzym"/>
    <property type="match status" value="1"/>
</dbReference>
<evidence type="ECO:0000256" key="1">
    <source>
        <dbReference type="ARBA" id="ARBA00000826"/>
    </source>
</evidence>
<dbReference type="CDD" id="cd02855">
    <property type="entry name" value="E_set_GBE_prok_N"/>
    <property type="match status" value="1"/>
</dbReference>
<dbReference type="EMBL" id="NEXE01000045">
    <property type="protein sequence ID" value="PSN90837.1"/>
    <property type="molecule type" value="Genomic_DNA"/>
</dbReference>
<accession>A0A2R6AWW0</accession>
<dbReference type="NCBIfam" id="NF003811">
    <property type="entry name" value="PRK05402.1"/>
    <property type="match status" value="1"/>
</dbReference>
<dbReference type="UniPathway" id="UPA00164"/>
<dbReference type="SMART" id="SM00642">
    <property type="entry name" value="Aamy"/>
    <property type="match status" value="1"/>
</dbReference>
<keyword evidence="8" id="KW-0320">Glycogen biosynthesis</keyword>
<evidence type="ECO:0000256" key="3">
    <source>
        <dbReference type="ARBA" id="ARBA00009000"/>
    </source>
</evidence>
<keyword evidence="9" id="KW-0119">Carbohydrate metabolism</keyword>
<dbReference type="Proteomes" id="UP000240322">
    <property type="component" value="Unassembled WGS sequence"/>
</dbReference>
<gene>
    <name evidence="12" type="ORF">B9Q03_05880</name>
</gene>
<dbReference type="InterPro" id="IPR006407">
    <property type="entry name" value="GlgB"/>
</dbReference>
<dbReference type="InterPro" id="IPR054169">
    <property type="entry name" value="GlgB_N"/>
</dbReference>
<evidence type="ECO:0000256" key="2">
    <source>
        <dbReference type="ARBA" id="ARBA00004964"/>
    </source>
</evidence>
<dbReference type="FunFam" id="2.60.40.10:FF:000169">
    <property type="entry name" value="1,4-alpha-glucan branching enzyme GlgB"/>
    <property type="match status" value="1"/>
</dbReference>
<protein>
    <recommendedName>
        <fullName evidence="4 10">1,4-alpha-glucan branching enzyme</fullName>
        <ecNumber evidence="4 10">2.4.1.18</ecNumber>
    </recommendedName>
</protein>
<evidence type="ECO:0000313" key="13">
    <source>
        <dbReference type="Proteomes" id="UP000240322"/>
    </source>
</evidence>
<dbReference type="Gene3D" id="2.60.40.10">
    <property type="entry name" value="Immunoglobulins"/>
    <property type="match status" value="1"/>
</dbReference>
<dbReference type="EC" id="2.4.1.18" evidence="4 10"/>
<dbReference type="PIRSF" id="PIRSF000463">
    <property type="entry name" value="GlgB"/>
    <property type="match status" value="1"/>
</dbReference>
<dbReference type="SUPFAM" id="SSF51445">
    <property type="entry name" value="(Trans)glycosidases"/>
    <property type="match status" value="1"/>
</dbReference>
<evidence type="ECO:0000259" key="11">
    <source>
        <dbReference type="SMART" id="SM00642"/>
    </source>
</evidence>
<comment type="pathway">
    <text evidence="2">Glycan biosynthesis; glycogen biosynthesis.</text>
</comment>
<dbReference type="InterPro" id="IPR013783">
    <property type="entry name" value="Ig-like_fold"/>
</dbReference>
<dbReference type="FunFam" id="2.60.40.1180:FF:000002">
    <property type="entry name" value="1,4-alpha-glucan branching enzyme GlgB"/>
    <property type="match status" value="1"/>
</dbReference>
<dbReference type="PANTHER" id="PTHR43651:SF3">
    <property type="entry name" value="1,4-ALPHA-GLUCAN-BRANCHING ENZYME"/>
    <property type="match status" value="1"/>
</dbReference>
<dbReference type="Pfam" id="PF00128">
    <property type="entry name" value="Alpha-amylase"/>
    <property type="match status" value="2"/>
</dbReference>
<keyword evidence="7" id="KW-0808">Transferase</keyword>
<dbReference type="InterPro" id="IPR006048">
    <property type="entry name" value="A-amylase/branching_C"/>
</dbReference>
<comment type="similarity">
    <text evidence="3">Belongs to the glycosyl hydrolase 13 family. GlgB subfamily.</text>
</comment>
<dbReference type="PANTHER" id="PTHR43651">
    <property type="entry name" value="1,4-ALPHA-GLUCAN-BRANCHING ENZYME"/>
    <property type="match status" value="1"/>
</dbReference>
<dbReference type="InterPro" id="IPR013780">
    <property type="entry name" value="Glyco_hydro_b"/>
</dbReference>
<dbReference type="InterPro" id="IPR006047">
    <property type="entry name" value="GH13_cat_dom"/>
</dbReference>
<organism evidence="12 13">
    <name type="scientific">Candidatus Marsarchaeota G2 archaeon OSP_D</name>
    <dbReference type="NCBI Taxonomy" id="1978157"/>
    <lineage>
        <taxon>Archaea</taxon>
        <taxon>Candidatus Marsarchaeota</taxon>
        <taxon>Candidatus Marsarchaeota group 2</taxon>
    </lineage>
</organism>
<sequence length="744" mass="85519">MSENDVLSIVSFDNDRPDLVLGPHLEGERLTVRCYLPLAVSAWIKDGKGRVSPLSKIHDRGFYVAELGQEVSELGYTVSFRDRAGYIHEFEDPYSFEPSITQFELYLWGKGELERSFDTFGAHLESCRGVKGVGFAVWAPNARAVSVIGNFNHWEIGAHPMIRREGGVWELFVPRISEEEVYKFAVKFGEGEIKQKADPFAFRCEMRPHTGSVVCDLSHYAWGDQEWLSSRAKREHNDEPISIYEVHLGSWMGEKAASHVLPRYPELAKALASYVKNMGFTHVELLPIMEHPLDSSWGYEVTGYYSPTARFGSPFEFMEFVDTLHREGVGVILDWVPGHFPKDDWGLGLFDGTHLYESEDELRREHPDWDTYIFDYAKNQVRNYLVSNALFWFEKYHVDGLRVDAVASMLYLDYSRPPGRWRPNKYGGRENLEAVEFIQNLNRVVHSRFPGAIIVAEESTAWPNVTKPVHAGGLGFDFKWNMGWMHDTLDYFSTDPVYRKYEHGKLTFSLWYAFSESFVLPLSHDEVVHGKHSMLEKMPGDEWRKFANLRLCYAYMFGHPGKKLLFMGNEFAQRGEWDEHLGLKWDALNNQANSGVQRLIRDLNHLYTSRVELHESESNPSCFQWVDFRDVEQSVISFLRWSKNHESFLLFVYNMTPIPRTDYRVGVPRLGFYREVLNTDAKEYGGSGVGNMGGVNAEECAFHGFSYSIKITLPPLGALVFENKTQPAKESTEAIKESHPNSKQ</sequence>
<evidence type="ECO:0000256" key="5">
    <source>
        <dbReference type="ARBA" id="ARBA00022600"/>
    </source>
</evidence>
<dbReference type="SUPFAM" id="SSF51011">
    <property type="entry name" value="Glycosyl hydrolase domain"/>
    <property type="match status" value="1"/>
</dbReference>
<dbReference type="InterPro" id="IPR044143">
    <property type="entry name" value="GlgB_N_E_set_prok"/>
</dbReference>
<dbReference type="HAMAP" id="MF_00685">
    <property type="entry name" value="GlgB"/>
    <property type="match status" value="1"/>
</dbReference>
<dbReference type="GO" id="GO:0043169">
    <property type="term" value="F:cation binding"/>
    <property type="evidence" value="ECO:0007669"/>
    <property type="project" value="InterPro"/>
</dbReference>
<evidence type="ECO:0000256" key="9">
    <source>
        <dbReference type="ARBA" id="ARBA00023277"/>
    </source>
</evidence>
<evidence type="ECO:0000256" key="7">
    <source>
        <dbReference type="ARBA" id="ARBA00022679"/>
    </source>
</evidence>
<feature type="domain" description="Glycosyl hydrolase family 13 catalytic" evidence="11">
    <location>
        <begin position="259"/>
        <end position="614"/>
    </location>
</feature>
<dbReference type="InterPro" id="IPR017853">
    <property type="entry name" value="GH"/>
</dbReference>
<evidence type="ECO:0000256" key="8">
    <source>
        <dbReference type="ARBA" id="ARBA00023056"/>
    </source>
</evidence>
<comment type="caution">
    <text evidence="12">The sequence shown here is derived from an EMBL/GenBank/DDBJ whole genome shotgun (WGS) entry which is preliminary data.</text>
</comment>
<dbReference type="GO" id="GO:0003844">
    <property type="term" value="F:1,4-alpha-glucan branching enzyme activity"/>
    <property type="evidence" value="ECO:0007669"/>
    <property type="project" value="UniProtKB-UniRule"/>
</dbReference>
<dbReference type="InterPro" id="IPR004193">
    <property type="entry name" value="Glyco_hydro_13_N"/>
</dbReference>
<dbReference type="InterPro" id="IPR037439">
    <property type="entry name" value="Branching_enzy"/>
</dbReference>
<dbReference type="FunFam" id="3.20.20.80:FF:000003">
    <property type="entry name" value="1,4-alpha-glucan branching enzyme GlgB"/>
    <property type="match status" value="1"/>
</dbReference>
<evidence type="ECO:0000256" key="10">
    <source>
        <dbReference type="NCBIfam" id="TIGR01515"/>
    </source>
</evidence>
<dbReference type="NCBIfam" id="NF008967">
    <property type="entry name" value="PRK12313.1"/>
    <property type="match status" value="1"/>
</dbReference>
<evidence type="ECO:0000256" key="4">
    <source>
        <dbReference type="ARBA" id="ARBA00012541"/>
    </source>
</evidence>
<dbReference type="InterPro" id="IPR014756">
    <property type="entry name" value="Ig_E-set"/>
</dbReference>
<reference evidence="12 13" key="1">
    <citation type="submission" date="2017-04" db="EMBL/GenBank/DDBJ databases">
        <title>Novel microbial lineages endemic to geothermal iron-oxide mats fill important gaps in the evolutionary history of Archaea.</title>
        <authorList>
            <person name="Jay Z.J."/>
            <person name="Beam J.P."/>
            <person name="Dlakic M."/>
            <person name="Rusch D.B."/>
            <person name="Kozubal M.A."/>
            <person name="Inskeep W.P."/>
        </authorList>
    </citation>
    <scope>NUCLEOTIDE SEQUENCE [LARGE SCALE GENOMIC DNA]</scope>
    <source>
        <strain evidence="12">OSP_D</strain>
    </source>
</reference>
<dbReference type="Pfam" id="PF02806">
    <property type="entry name" value="Alpha-amylase_C"/>
    <property type="match status" value="1"/>
</dbReference>
<dbReference type="CDD" id="cd11322">
    <property type="entry name" value="AmyAc_Glg_BE"/>
    <property type="match status" value="1"/>
</dbReference>